<dbReference type="InterPro" id="IPR021457">
    <property type="entry name" value="DUF3108"/>
</dbReference>
<gene>
    <name evidence="1" type="ORF">PH7735_02186</name>
</gene>
<dbReference type="EMBL" id="CYTW01000002">
    <property type="protein sequence ID" value="CUJ99288.1"/>
    <property type="molecule type" value="Genomic_DNA"/>
</dbReference>
<reference evidence="2" key="1">
    <citation type="submission" date="2015-09" db="EMBL/GenBank/DDBJ databases">
        <authorList>
            <person name="Rodrigo-Torres Lidia"/>
            <person name="Arahal R.David."/>
        </authorList>
    </citation>
    <scope>NUCLEOTIDE SEQUENCE [LARGE SCALE GENOMIC DNA]</scope>
    <source>
        <strain evidence="2">CECT 7735</strain>
    </source>
</reference>
<organism evidence="1 2">
    <name type="scientific">Shimia thalassica</name>
    <dbReference type="NCBI Taxonomy" id="1715693"/>
    <lineage>
        <taxon>Bacteria</taxon>
        <taxon>Pseudomonadati</taxon>
        <taxon>Pseudomonadota</taxon>
        <taxon>Alphaproteobacteria</taxon>
        <taxon>Rhodobacterales</taxon>
        <taxon>Roseobacteraceae</taxon>
    </lineage>
</organism>
<dbReference type="AlphaFoldDB" id="A0A0P1I9B5"/>
<dbReference type="STRING" id="1715693.PH7735_02186"/>
<dbReference type="Proteomes" id="UP000051870">
    <property type="component" value="Unassembled WGS sequence"/>
</dbReference>
<evidence type="ECO:0000313" key="1">
    <source>
        <dbReference type="EMBL" id="CUJ99288.1"/>
    </source>
</evidence>
<sequence>MHAFGLKVGELRVTMTESGGAFSGVGKFQTTGLVGVVASIHFDAASKGRLEGQSYVPATYDGHINTGKRVSETSLAFKNGIPHEISGKQDPAVPISDAMLKGAIDPMTLMWLTLRDQPDAPECSQDEKQFDGTRLARLHLTRKTTDGDKITCSGSYDRLGGYSAEELAEMSTSPASVTYQLQDGIWRSVGVKLRSRHGPATLVRRN</sequence>
<evidence type="ECO:0000313" key="2">
    <source>
        <dbReference type="Proteomes" id="UP000051870"/>
    </source>
</evidence>
<dbReference type="Pfam" id="PF11306">
    <property type="entry name" value="DUF3108"/>
    <property type="match status" value="1"/>
</dbReference>
<protein>
    <submittedName>
        <fullName evidence="1">Uncharacterized protein</fullName>
    </submittedName>
</protein>
<proteinExistence type="predicted"/>
<accession>A0A0P1I9B5</accession>
<keyword evidence="2" id="KW-1185">Reference proteome</keyword>
<name>A0A0P1I9B5_9RHOB</name>